<feature type="chain" id="PRO_5039098170" evidence="2">
    <location>
        <begin position="22"/>
        <end position="429"/>
    </location>
</feature>
<evidence type="ECO:0000256" key="1">
    <source>
        <dbReference type="SAM" id="MobiDB-lite"/>
    </source>
</evidence>
<feature type="region of interest" description="Disordered" evidence="1">
    <location>
        <begin position="134"/>
        <end position="153"/>
    </location>
</feature>
<evidence type="ECO:0000313" key="4">
    <source>
        <dbReference type="Proteomes" id="UP000238176"/>
    </source>
</evidence>
<sequence>MPGTRGAAAAAAAAAVLALTAGCGMLGLGEDAEESDADRLVEMLNESNRVDAELSAAEFRIVEQCLEAEGYTVHEPWMMQSYEPEEQESLTDYYPHETFLIDPEEAAEYGFGQWANSPDGWEDPAAEDYYAAEEEEYEDEGTWEEPDSTEWDALSPEDQYGWYVAYQGQEYAEWQYGTAQDYADMMSGEGEWAEDAVEEPSSDSTEEEDTSDEAVEEEGSIDFEEDDMGPEPKPGGCQLEMIEALYGEPELVEETYEGEGGAEESYSYWTYRPENPAWADEALWEDIEADYAAQMADLQDELIDCITGKGYEGWEFDQYNSLPVYEFFNTLYYQNASEEEQDMMLGDTEAVVPPLPDEAGDSYEDWKAYEIQTAVDFAACGEESGYADASEKAYEDAHVTAYAAIEQDVYAWQEDMRDAISKAQELLDA</sequence>
<feature type="signal peptide" evidence="2">
    <location>
        <begin position="1"/>
        <end position="21"/>
    </location>
</feature>
<evidence type="ECO:0000256" key="2">
    <source>
        <dbReference type="SAM" id="SignalP"/>
    </source>
</evidence>
<dbReference type="PROSITE" id="PS51257">
    <property type="entry name" value="PROKAR_LIPOPROTEIN"/>
    <property type="match status" value="1"/>
</dbReference>
<reference evidence="3 4" key="1">
    <citation type="submission" date="2018-03" db="EMBL/GenBank/DDBJ databases">
        <title>Genomic Encyclopedia of Type Strains, Phase III (KMG-III): the genomes of soil and plant-associated and newly described type strains.</title>
        <authorList>
            <person name="Whitman W."/>
        </authorList>
    </citation>
    <scope>NUCLEOTIDE SEQUENCE [LARGE SCALE GENOMIC DNA]</scope>
    <source>
        <strain evidence="3 4">CGMCC 4.7067</strain>
    </source>
</reference>
<gene>
    <name evidence="3" type="ORF">B0I28_10195</name>
</gene>
<feature type="compositionally biased region" description="Acidic residues" evidence="1">
    <location>
        <begin position="134"/>
        <end position="150"/>
    </location>
</feature>
<name>A0A2T0UV07_9ACTN</name>
<dbReference type="OrthoDB" id="5175505at2"/>
<feature type="compositionally biased region" description="Acidic residues" evidence="1">
    <location>
        <begin position="191"/>
        <end position="229"/>
    </location>
</feature>
<dbReference type="Proteomes" id="UP000238176">
    <property type="component" value="Unassembled WGS sequence"/>
</dbReference>
<keyword evidence="2" id="KW-0732">Signal</keyword>
<proteinExistence type="predicted"/>
<dbReference type="AlphaFoldDB" id="A0A2T0UV07"/>
<feature type="region of interest" description="Disordered" evidence="1">
    <location>
        <begin position="191"/>
        <end position="237"/>
    </location>
</feature>
<organism evidence="3 4">
    <name type="scientific">Glycomyces artemisiae</name>
    <dbReference type="NCBI Taxonomy" id="1076443"/>
    <lineage>
        <taxon>Bacteria</taxon>
        <taxon>Bacillati</taxon>
        <taxon>Actinomycetota</taxon>
        <taxon>Actinomycetes</taxon>
        <taxon>Glycomycetales</taxon>
        <taxon>Glycomycetaceae</taxon>
        <taxon>Glycomyces</taxon>
    </lineage>
</organism>
<evidence type="ECO:0000313" key="3">
    <source>
        <dbReference type="EMBL" id="PRY61772.1"/>
    </source>
</evidence>
<protein>
    <submittedName>
        <fullName evidence="3">Uncharacterized protein</fullName>
    </submittedName>
</protein>
<comment type="caution">
    <text evidence="3">The sequence shown here is derived from an EMBL/GenBank/DDBJ whole genome shotgun (WGS) entry which is preliminary data.</text>
</comment>
<accession>A0A2T0UV07</accession>
<dbReference type="EMBL" id="PVTJ01000001">
    <property type="protein sequence ID" value="PRY61772.1"/>
    <property type="molecule type" value="Genomic_DNA"/>
</dbReference>
<keyword evidence="4" id="KW-1185">Reference proteome</keyword>
<dbReference type="RefSeq" id="WP_146147921.1">
    <property type="nucleotide sequence ID" value="NZ_PVTJ01000001.1"/>
</dbReference>